<evidence type="ECO:0000313" key="2">
    <source>
        <dbReference type="EMBL" id="JAH01572.1"/>
    </source>
</evidence>
<feature type="transmembrane region" description="Helical" evidence="1">
    <location>
        <begin position="21"/>
        <end position="43"/>
    </location>
</feature>
<keyword evidence="1" id="KW-0812">Transmembrane</keyword>
<keyword evidence="1" id="KW-1133">Transmembrane helix</keyword>
<organism evidence="2">
    <name type="scientific">Anguilla anguilla</name>
    <name type="common">European freshwater eel</name>
    <name type="synonym">Muraena anguilla</name>
    <dbReference type="NCBI Taxonomy" id="7936"/>
    <lineage>
        <taxon>Eukaryota</taxon>
        <taxon>Metazoa</taxon>
        <taxon>Chordata</taxon>
        <taxon>Craniata</taxon>
        <taxon>Vertebrata</taxon>
        <taxon>Euteleostomi</taxon>
        <taxon>Actinopterygii</taxon>
        <taxon>Neopterygii</taxon>
        <taxon>Teleostei</taxon>
        <taxon>Anguilliformes</taxon>
        <taxon>Anguillidae</taxon>
        <taxon>Anguilla</taxon>
    </lineage>
</organism>
<keyword evidence="1" id="KW-0472">Membrane</keyword>
<proteinExistence type="predicted"/>
<dbReference type="EMBL" id="GBXM01107005">
    <property type="protein sequence ID" value="JAH01572.1"/>
    <property type="molecule type" value="Transcribed_RNA"/>
</dbReference>
<sequence>MPFVSESVVNVISKLSRHEKIYSQSLCLFIALPGNSCSFRYYISKAKF</sequence>
<accession>A0A0E9PBB7</accession>
<protein>
    <submittedName>
        <fullName evidence="2">Uncharacterized protein</fullName>
    </submittedName>
</protein>
<dbReference type="AlphaFoldDB" id="A0A0E9PBB7"/>
<reference evidence="2" key="1">
    <citation type="submission" date="2014-11" db="EMBL/GenBank/DDBJ databases">
        <authorList>
            <person name="Amaro Gonzalez C."/>
        </authorList>
    </citation>
    <scope>NUCLEOTIDE SEQUENCE</scope>
</reference>
<name>A0A0E9PBB7_ANGAN</name>
<evidence type="ECO:0000256" key="1">
    <source>
        <dbReference type="SAM" id="Phobius"/>
    </source>
</evidence>
<reference evidence="2" key="2">
    <citation type="journal article" date="2015" name="Fish Shellfish Immunol.">
        <title>Early steps in the European eel (Anguilla anguilla)-Vibrio vulnificus interaction in the gills: Role of the RtxA13 toxin.</title>
        <authorList>
            <person name="Callol A."/>
            <person name="Pajuelo D."/>
            <person name="Ebbesson L."/>
            <person name="Teles M."/>
            <person name="MacKenzie S."/>
            <person name="Amaro C."/>
        </authorList>
    </citation>
    <scope>NUCLEOTIDE SEQUENCE</scope>
</reference>